<evidence type="ECO:0000256" key="3">
    <source>
        <dbReference type="ARBA" id="ARBA00022729"/>
    </source>
</evidence>
<dbReference type="STRING" id="1121316.SAMN02745207_03248"/>
<keyword evidence="7" id="KW-1185">Reference proteome</keyword>
<reference evidence="6 7" key="1">
    <citation type="submission" date="2016-11" db="EMBL/GenBank/DDBJ databases">
        <authorList>
            <person name="Jaros S."/>
            <person name="Januszkiewicz K."/>
            <person name="Wedrychowicz H."/>
        </authorList>
    </citation>
    <scope>NUCLEOTIDE SEQUENCE [LARGE SCALE GENOMIC DNA]</scope>
    <source>
        <strain evidence="6 7">DSM 8605</strain>
    </source>
</reference>
<feature type="chain" id="PRO_5039200026" evidence="5">
    <location>
        <begin position="23"/>
        <end position="361"/>
    </location>
</feature>
<keyword evidence="2" id="KW-0406">Ion transport</keyword>
<dbReference type="OrthoDB" id="9769319at2"/>
<feature type="signal peptide" evidence="5">
    <location>
        <begin position="1"/>
        <end position="22"/>
    </location>
</feature>
<comment type="similarity">
    <text evidence="1">Belongs to the bacterial solute-binding protein 1 family.</text>
</comment>
<sequence length="361" mass="39762">MKKIIKKVIASALVGSSILVLAACGSNAVNNGAEVQQTEAVKTEEQVVNLYTDRHYDTDQELFDQFETETGIKVNVVTGKSDELIERLTREGEDTEADLLITADVGRLYNAKETGLLQSATSETLEANVPENFRDADNQWYGLTVRGRVIVYSKDRVDPSELSTYDDLTTEKWNGKVLVRSSENIYNLSLLASFIAINGEEAAKEWAAGIVNNMAREPEGNDRDQATAVVAGEGDVAIMNTYYLGKMLTSTEPEEVKVAENVGVFFPDQEDAGTHINISGVGVTKYSKNKQNAIKLMEFLSGKEAQKVFAEGNFEYPVNPEVEPSELLKSWGDFKAQDIDLSLLGEYNATAAKIFNEVGWK</sequence>
<protein>
    <submittedName>
        <fullName evidence="6">Iron(III) transport system substrate-binding protein</fullName>
    </submittedName>
</protein>
<name>A0A1M5X162_9CLOT</name>
<evidence type="ECO:0000313" key="7">
    <source>
        <dbReference type="Proteomes" id="UP000184447"/>
    </source>
</evidence>
<keyword evidence="4" id="KW-0479">Metal-binding</keyword>
<keyword evidence="2" id="KW-0813">Transport</keyword>
<organism evidence="6 7">
    <name type="scientific">Clostridium grantii DSM 8605</name>
    <dbReference type="NCBI Taxonomy" id="1121316"/>
    <lineage>
        <taxon>Bacteria</taxon>
        <taxon>Bacillati</taxon>
        <taxon>Bacillota</taxon>
        <taxon>Clostridia</taxon>
        <taxon>Eubacteriales</taxon>
        <taxon>Clostridiaceae</taxon>
        <taxon>Clostridium</taxon>
    </lineage>
</organism>
<evidence type="ECO:0000256" key="2">
    <source>
        <dbReference type="ARBA" id="ARBA00022496"/>
    </source>
</evidence>
<dbReference type="PANTHER" id="PTHR30006">
    <property type="entry name" value="THIAMINE-BINDING PERIPLASMIC PROTEIN-RELATED"/>
    <property type="match status" value="1"/>
</dbReference>
<dbReference type="Gene3D" id="3.40.190.10">
    <property type="entry name" value="Periplasmic binding protein-like II"/>
    <property type="match status" value="2"/>
</dbReference>
<feature type="binding site" evidence="4">
    <location>
        <position position="242"/>
    </location>
    <ligand>
        <name>Fe cation</name>
        <dbReference type="ChEBI" id="CHEBI:24875"/>
    </ligand>
</feature>
<dbReference type="GO" id="GO:0030288">
    <property type="term" value="C:outer membrane-bounded periplasmic space"/>
    <property type="evidence" value="ECO:0007669"/>
    <property type="project" value="TreeGrafter"/>
</dbReference>
<dbReference type="AlphaFoldDB" id="A0A1M5X162"/>
<dbReference type="CDD" id="cd13542">
    <property type="entry name" value="PBP2_FutA1_ilke"/>
    <property type="match status" value="1"/>
</dbReference>
<dbReference type="InterPro" id="IPR026045">
    <property type="entry name" value="Ferric-bd"/>
</dbReference>
<feature type="binding site" evidence="4">
    <location>
        <position position="243"/>
    </location>
    <ligand>
        <name>Fe cation</name>
        <dbReference type="ChEBI" id="CHEBI:24875"/>
    </ligand>
</feature>
<evidence type="ECO:0000256" key="5">
    <source>
        <dbReference type="SAM" id="SignalP"/>
    </source>
</evidence>
<keyword evidence="2" id="KW-0410">Iron transport</keyword>
<dbReference type="EMBL" id="FQXM01000022">
    <property type="protein sequence ID" value="SHH93278.1"/>
    <property type="molecule type" value="Genomic_DNA"/>
</dbReference>
<proteinExistence type="inferred from homology"/>
<dbReference type="Pfam" id="PF13416">
    <property type="entry name" value="SBP_bac_8"/>
    <property type="match status" value="1"/>
</dbReference>
<dbReference type="InterPro" id="IPR006059">
    <property type="entry name" value="SBP"/>
</dbReference>
<dbReference type="PROSITE" id="PS51257">
    <property type="entry name" value="PROKAR_LIPOPROTEIN"/>
    <property type="match status" value="1"/>
</dbReference>
<gene>
    <name evidence="6" type="ORF">SAMN02745207_03248</name>
</gene>
<evidence type="ECO:0000313" key="6">
    <source>
        <dbReference type="EMBL" id="SHH93278.1"/>
    </source>
</evidence>
<dbReference type="PIRSF" id="PIRSF002825">
    <property type="entry name" value="CfbpA"/>
    <property type="match status" value="1"/>
</dbReference>
<accession>A0A1M5X162</accession>
<dbReference type="GO" id="GO:0006826">
    <property type="term" value="P:iron ion transport"/>
    <property type="evidence" value="ECO:0007669"/>
    <property type="project" value="UniProtKB-KW"/>
</dbReference>
<dbReference type="RefSeq" id="WP_073339607.1">
    <property type="nucleotide sequence ID" value="NZ_FQXM01000022.1"/>
</dbReference>
<dbReference type="GO" id="GO:0046872">
    <property type="term" value="F:metal ion binding"/>
    <property type="evidence" value="ECO:0007669"/>
    <property type="project" value="UniProtKB-KW"/>
</dbReference>
<keyword evidence="3 5" id="KW-0732">Signal</keyword>
<dbReference type="PANTHER" id="PTHR30006:SF15">
    <property type="entry name" value="IRON-UTILIZATION PERIPLASMIC PROTEIN"/>
    <property type="match status" value="1"/>
</dbReference>
<evidence type="ECO:0000256" key="1">
    <source>
        <dbReference type="ARBA" id="ARBA00008520"/>
    </source>
</evidence>
<evidence type="ECO:0000256" key="4">
    <source>
        <dbReference type="PIRSR" id="PIRSR002825-1"/>
    </source>
</evidence>
<feature type="binding site" evidence="4">
    <location>
        <position position="55"/>
    </location>
    <ligand>
        <name>Fe cation</name>
        <dbReference type="ChEBI" id="CHEBI:24875"/>
    </ligand>
</feature>
<dbReference type="SUPFAM" id="SSF53850">
    <property type="entry name" value="Periplasmic binding protein-like II"/>
    <property type="match status" value="1"/>
</dbReference>
<keyword evidence="4" id="KW-0408">Iron</keyword>
<dbReference type="Proteomes" id="UP000184447">
    <property type="component" value="Unassembled WGS sequence"/>
</dbReference>